<evidence type="ECO:0000259" key="1">
    <source>
        <dbReference type="Pfam" id="PF00535"/>
    </source>
</evidence>
<dbReference type="SUPFAM" id="SSF53448">
    <property type="entry name" value="Nucleotide-diphospho-sugar transferases"/>
    <property type="match status" value="1"/>
</dbReference>
<proteinExistence type="predicted"/>
<dbReference type="Pfam" id="PF00535">
    <property type="entry name" value="Glycos_transf_2"/>
    <property type="match status" value="1"/>
</dbReference>
<evidence type="ECO:0000313" key="3">
    <source>
        <dbReference type="Proteomes" id="UP001442494"/>
    </source>
</evidence>
<protein>
    <submittedName>
        <fullName evidence="2">Hormogonium polysaccharide biosynthesis glycosyltransferase HpsE</fullName>
    </submittedName>
</protein>
<dbReference type="InterPro" id="IPR029044">
    <property type="entry name" value="Nucleotide-diphossugar_trans"/>
</dbReference>
<dbReference type="InterPro" id="IPR001173">
    <property type="entry name" value="Glyco_trans_2-like"/>
</dbReference>
<dbReference type="InterPro" id="IPR050834">
    <property type="entry name" value="Glycosyltransf_2"/>
</dbReference>
<feature type="domain" description="Glycosyltransferase 2-like" evidence="1">
    <location>
        <begin position="6"/>
        <end position="145"/>
    </location>
</feature>
<reference evidence="2 3" key="1">
    <citation type="submission" date="2022-04" db="EMBL/GenBank/DDBJ databases">
        <title>Positive selection, recombination, and allopatry shape intraspecific diversity of widespread and dominant cyanobacteria.</title>
        <authorList>
            <person name="Wei J."/>
            <person name="Shu W."/>
            <person name="Hu C."/>
        </authorList>
    </citation>
    <scope>NUCLEOTIDE SEQUENCE [LARGE SCALE GENOMIC DNA]</scope>
    <source>
        <strain evidence="2 3">GB2-A5</strain>
    </source>
</reference>
<comment type="caution">
    <text evidence="2">The sequence shown here is derived from an EMBL/GenBank/DDBJ whole genome shotgun (WGS) entry which is preliminary data.</text>
</comment>
<dbReference type="Gene3D" id="3.90.550.10">
    <property type="entry name" value="Spore Coat Polysaccharide Biosynthesis Protein SpsA, Chain A"/>
    <property type="match status" value="1"/>
</dbReference>
<dbReference type="PANTHER" id="PTHR43685:SF3">
    <property type="entry name" value="SLR2126 PROTEIN"/>
    <property type="match status" value="1"/>
</dbReference>
<sequence length="347" mass="40019">MMVNFTVAIPTYNGGDRLPEVLHLLQEQLNTEQFSWEIIVIDNNSTDHTAKVVQEYQSNWQASIPLKYYLETEQGAAFARQRAVEEAQGEFIGFLDDDNLPDLNWVAAAYAFGQAHQEAGAYGSQVQGFFEVEPPENFQKIACFFALVERGSLSNRYEPDKKLLPPGAGLVVRRKAWLANVPKHLVLNHKGREAKLASEDLEAVLHIQLAGWEIWYNPEMRVQHKIPRWRLEKDYLLSLIRCIGLSRYHIRLLGLKNWQQPLAVPIYLLNDLRRLILHLIKHRGKDTINSDIIVACEREFLLSSLISPFFLLKNRYLEIGRAKILEFKETLNFLPSLSDRKVSTLRE</sequence>
<accession>A0ABV0JRI9</accession>
<dbReference type="CDD" id="cd00761">
    <property type="entry name" value="Glyco_tranf_GTA_type"/>
    <property type="match status" value="1"/>
</dbReference>
<dbReference type="NCBIfam" id="NF038302">
    <property type="entry name" value="EPS_HpsE"/>
    <property type="match status" value="1"/>
</dbReference>
<evidence type="ECO:0000313" key="2">
    <source>
        <dbReference type="EMBL" id="MEP0866037.1"/>
    </source>
</evidence>
<gene>
    <name evidence="2" type="primary">hpsE</name>
    <name evidence="2" type="ORF">NDI37_16340</name>
</gene>
<keyword evidence="3" id="KW-1185">Reference proteome</keyword>
<organism evidence="2 3">
    <name type="scientific">Funiculus sociatus GB2-A5</name>
    <dbReference type="NCBI Taxonomy" id="2933946"/>
    <lineage>
        <taxon>Bacteria</taxon>
        <taxon>Bacillati</taxon>
        <taxon>Cyanobacteriota</taxon>
        <taxon>Cyanophyceae</taxon>
        <taxon>Coleofasciculales</taxon>
        <taxon>Coleofasciculaceae</taxon>
        <taxon>Funiculus</taxon>
    </lineage>
</organism>
<dbReference type="EMBL" id="JAMPKK010000036">
    <property type="protein sequence ID" value="MEP0866037.1"/>
    <property type="molecule type" value="Genomic_DNA"/>
</dbReference>
<dbReference type="Proteomes" id="UP001442494">
    <property type="component" value="Unassembled WGS sequence"/>
</dbReference>
<name>A0ABV0JRI9_9CYAN</name>
<dbReference type="PANTHER" id="PTHR43685">
    <property type="entry name" value="GLYCOSYLTRANSFERASE"/>
    <property type="match status" value="1"/>
</dbReference>